<keyword evidence="1" id="KW-1133">Transmembrane helix</keyword>
<keyword evidence="1" id="KW-0812">Transmembrane</keyword>
<name>A0ABM7CZC7_9GAMM</name>
<sequence length="146" mass="17255">MPPWWLRFVDARRHRFSLKASRDQYFSLLILWALFLTSLLAWPADLSFPFRLLQFGALGVICFYFSYQLLSLKRWQWQFSVDALGCLEDERGKHTLSRQWVTPFVCLIMLKNQDGGRRLEWVFADMLADGDYRDLCRLLISAPGLE</sequence>
<evidence type="ECO:0000256" key="1">
    <source>
        <dbReference type="SAM" id="Phobius"/>
    </source>
</evidence>
<proteinExistence type="predicted"/>
<reference evidence="3" key="1">
    <citation type="submission" date="2017-03" db="EMBL/GenBank/DDBJ databases">
        <title>Full genome sequence of a non-lethal Shewanella isolate that potentiates virulence of Vibio parahaemolyticus causing acute hepatopancreatic necrosis disease (AHPND) in shrimp.</title>
        <authorList>
            <person name="Prachumwat A."/>
            <person name="Sritunyalucksana K."/>
        </authorList>
    </citation>
    <scope>NUCLEOTIDE SEQUENCE [LARGE SCALE GENOMIC DNA]</scope>
    <source>
        <strain evidence="3">TH2012</strain>
    </source>
</reference>
<keyword evidence="3" id="KW-1185">Reference proteome</keyword>
<accession>A0ABM7CZC7</accession>
<evidence type="ECO:0000313" key="3">
    <source>
        <dbReference type="Proteomes" id="UP000278437"/>
    </source>
</evidence>
<dbReference type="EMBL" id="CP020373">
    <property type="protein sequence ID" value="AZQ09553.1"/>
    <property type="molecule type" value="Genomic_DNA"/>
</dbReference>
<gene>
    <name evidence="2" type="ORF">STH12_00402</name>
</gene>
<feature type="transmembrane region" description="Helical" evidence="1">
    <location>
        <begin position="51"/>
        <end position="70"/>
    </location>
</feature>
<keyword evidence="1" id="KW-0472">Membrane</keyword>
<protein>
    <recommendedName>
        <fullName evidence="4">Toxin CptA</fullName>
    </recommendedName>
</protein>
<evidence type="ECO:0000313" key="2">
    <source>
        <dbReference type="EMBL" id="AZQ09553.1"/>
    </source>
</evidence>
<dbReference type="Pfam" id="PF07254">
    <property type="entry name" value="Cpta_toxin"/>
    <property type="match status" value="1"/>
</dbReference>
<evidence type="ECO:0008006" key="4">
    <source>
        <dbReference type="Google" id="ProtNLM"/>
    </source>
</evidence>
<organism evidence="2 3">
    <name type="scientific">Shewanella khirikhana</name>
    <dbReference type="NCBI Taxonomy" id="1965282"/>
    <lineage>
        <taxon>Bacteria</taxon>
        <taxon>Pseudomonadati</taxon>
        <taxon>Pseudomonadota</taxon>
        <taxon>Gammaproteobacteria</taxon>
        <taxon>Alteromonadales</taxon>
        <taxon>Shewanellaceae</taxon>
        <taxon>Shewanella</taxon>
    </lineage>
</organism>
<dbReference type="InterPro" id="IPR009883">
    <property type="entry name" value="YgfX"/>
</dbReference>
<dbReference type="Proteomes" id="UP000278437">
    <property type="component" value="Chromosome"/>
</dbReference>